<accession>A0A0E9VKH5</accession>
<reference evidence="1" key="1">
    <citation type="submission" date="2014-11" db="EMBL/GenBank/DDBJ databases">
        <authorList>
            <person name="Amaro Gonzalez C."/>
        </authorList>
    </citation>
    <scope>NUCLEOTIDE SEQUENCE</scope>
</reference>
<proteinExistence type="predicted"/>
<dbReference type="EMBL" id="GBXM01030056">
    <property type="protein sequence ID" value="JAH78521.1"/>
    <property type="molecule type" value="Transcribed_RNA"/>
</dbReference>
<reference evidence="1" key="2">
    <citation type="journal article" date="2015" name="Fish Shellfish Immunol.">
        <title>Early steps in the European eel (Anguilla anguilla)-Vibrio vulnificus interaction in the gills: Role of the RtxA13 toxin.</title>
        <authorList>
            <person name="Callol A."/>
            <person name="Pajuelo D."/>
            <person name="Ebbesson L."/>
            <person name="Teles M."/>
            <person name="MacKenzie S."/>
            <person name="Amaro C."/>
        </authorList>
    </citation>
    <scope>NUCLEOTIDE SEQUENCE</scope>
</reference>
<name>A0A0E9VKH5_ANGAN</name>
<dbReference type="AlphaFoldDB" id="A0A0E9VKH5"/>
<organism evidence="1">
    <name type="scientific">Anguilla anguilla</name>
    <name type="common">European freshwater eel</name>
    <name type="synonym">Muraena anguilla</name>
    <dbReference type="NCBI Taxonomy" id="7936"/>
    <lineage>
        <taxon>Eukaryota</taxon>
        <taxon>Metazoa</taxon>
        <taxon>Chordata</taxon>
        <taxon>Craniata</taxon>
        <taxon>Vertebrata</taxon>
        <taxon>Euteleostomi</taxon>
        <taxon>Actinopterygii</taxon>
        <taxon>Neopterygii</taxon>
        <taxon>Teleostei</taxon>
        <taxon>Anguilliformes</taxon>
        <taxon>Anguillidae</taxon>
        <taxon>Anguilla</taxon>
    </lineage>
</organism>
<evidence type="ECO:0000313" key="1">
    <source>
        <dbReference type="EMBL" id="JAH78521.1"/>
    </source>
</evidence>
<sequence length="30" mass="3329">MPNYTYAEILIATPAVVPLWNLSSPLMHSV</sequence>
<protein>
    <submittedName>
        <fullName evidence="1">Uncharacterized protein</fullName>
    </submittedName>
</protein>